<evidence type="ECO:0000313" key="3">
    <source>
        <dbReference type="EMBL" id="VAW35537.1"/>
    </source>
</evidence>
<protein>
    <recommendedName>
        <fullName evidence="2">Phosphoesterase HXTX domain-containing protein</fullName>
    </recommendedName>
</protein>
<proteinExistence type="inferred from homology"/>
<reference evidence="3" key="1">
    <citation type="submission" date="2018-06" db="EMBL/GenBank/DDBJ databases">
        <authorList>
            <person name="Zhirakovskaya E."/>
        </authorList>
    </citation>
    <scope>NUCLEOTIDE SEQUENCE</scope>
</reference>
<dbReference type="PANTHER" id="PTHR35561:SF1">
    <property type="entry name" value="RNA 2',3'-CYCLIC PHOSPHODIESTERASE"/>
    <property type="match status" value="1"/>
</dbReference>
<feature type="domain" description="Phosphoesterase HXTX" evidence="2">
    <location>
        <begin position="16"/>
        <end position="101"/>
    </location>
</feature>
<keyword evidence="1" id="KW-0378">Hydrolase</keyword>
<dbReference type="GO" id="GO:0004113">
    <property type="term" value="F:2',3'-cyclic-nucleotide 3'-phosphodiesterase activity"/>
    <property type="evidence" value="ECO:0007669"/>
    <property type="project" value="InterPro"/>
</dbReference>
<dbReference type="HAMAP" id="MF_01940">
    <property type="entry name" value="RNA_CPDase"/>
    <property type="match status" value="1"/>
</dbReference>
<evidence type="ECO:0000259" key="2">
    <source>
        <dbReference type="Pfam" id="PF02834"/>
    </source>
</evidence>
<gene>
    <name evidence="3" type="ORF">MNBD_DELTA02-459</name>
</gene>
<dbReference type="InterPro" id="IPR004175">
    <property type="entry name" value="RNA_CPDase"/>
</dbReference>
<dbReference type="EMBL" id="UOEZ01000029">
    <property type="protein sequence ID" value="VAW35537.1"/>
    <property type="molecule type" value="Genomic_DNA"/>
</dbReference>
<feature type="domain" description="Phosphoesterase HXTX" evidence="2">
    <location>
        <begin position="135"/>
        <end position="189"/>
    </location>
</feature>
<evidence type="ECO:0000256" key="1">
    <source>
        <dbReference type="ARBA" id="ARBA00022801"/>
    </source>
</evidence>
<name>A0A3B0VBF6_9ZZZZ</name>
<dbReference type="PANTHER" id="PTHR35561">
    <property type="entry name" value="RNA 2',3'-CYCLIC PHOSPHODIESTERASE"/>
    <property type="match status" value="1"/>
</dbReference>
<dbReference type="InterPro" id="IPR009097">
    <property type="entry name" value="Cyclic_Pdiesterase"/>
</dbReference>
<accession>A0A3B0VBF6</accession>
<dbReference type="AlphaFoldDB" id="A0A3B0VBF6"/>
<dbReference type="Gene3D" id="3.90.1140.10">
    <property type="entry name" value="Cyclic phosphodiesterase"/>
    <property type="match status" value="1"/>
</dbReference>
<dbReference type="SUPFAM" id="SSF55144">
    <property type="entry name" value="LigT-like"/>
    <property type="match status" value="1"/>
</dbReference>
<dbReference type="Pfam" id="PF02834">
    <property type="entry name" value="LigT_PEase"/>
    <property type="match status" value="2"/>
</dbReference>
<dbReference type="NCBIfam" id="TIGR02258">
    <property type="entry name" value="2_5_ligase"/>
    <property type="match status" value="1"/>
</dbReference>
<dbReference type="GO" id="GO:0008664">
    <property type="term" value="F:RNA 2',3'-cyclic 3'-phosphodiesterase activity"/>
    <property type="evidence" value="ECO:0007669"/>
    <property type="project" value="InterPro"/>
</dbReference>
<organism evidence="3">
    <name type="scientific">hydrothermal vent metagenome</name>
    <dbReference type="NCBI Taxonomy" id="652676"/>
    <lineage>
        <taxon>unclassified sequences</taxon>
        <taxon>metagenomes</taxon>
        <taxon>ecological metagenomes</taxon>
    </lineage>
</organism>
<sequence length="198" mass="21736">MTGKDTPLPLRTFIAIELPPEVKDLLTRIQAGLESRASGRITWTTPELMHLTLRFTGNIEEQQVRVVADTIERATQGVKGFNLTTGGIGAFPGLKNPELIYLGLDDSCRLTALSDRINAVTSPGTGGPKRPALIKKYRPHLTLCRVRRKGRINGLSDFAESFTGTGRVTFNVSEVVLFKSDLMGKTPVYTALRRIELG</sequence>
<dbReference type="InterPro" id="IPR014051">
    <property type="entry name" value="Phosphoesterase_HXTX"/>
</dbReference>